<dbReference type="GO" id="GO:0080120">
    <property type="term" value="P:CAAX-box protein maturation"/>
    <property type="evidence" value="ECO:0007669"/>
    <property type="project" value="UniProtKB-ARBA"/>
</dbReference>
<keyword evidence="1" id="KW-0812">Transmembrane</keyword>
<accession>I4B4V5</accession>
<feature type="transmembrane region" description="Helical" evidence="1">
    <location>
        <begin position="164"/>
        <end position="197"/>
    </location>
</feature>
<evidence type="ECO:0000256" key="1">
    <source>
        <dbReference type="SAM" id="Phobius"/>
    </source>
</evidence>
<keyword evidence="4" id="KW-1185">Reference proteome</keyword>
<dbReference type="KEGG" id="tpx:Turpa_1664"/>
<gene>
    <name evidence="3" type="ordered locus">Turpa_1664</name>
</gene>
<evidence type="ECO:0000259" key="2">
    <source>
        <dbReference type="Pfam" id="PF02517"/>
    </source>
</evidence>
<sequence>MRFVRSPLATVLLVIGAAGTLLAIPHIFSLSAVSGAKQRLAHYQLYAWVTALVVAAVTLLLYPASAKTYLRLNRLAGEMAPVRCLIIKEGENWARQGWQFALMLTLVTAAVISQQIPVAKVSAQQLFAVLPVAFALALSNSLVEELIFRHSIVSAFENHALKKHAPLISGVIFGCAHYFGAPGGFIGVLMAGFLGWLLAKSMQETGGIFWAWSIHACLDVVIFSSMLLAGGT</sequence>
<dbReference type="HOGENOM" id="CLU_095622_0_0_12"/>
<name>I4B4V5_TURPD</name>
<dbReference type="OrthoDB" id="161212at2"/>
<keyword evidence="1" id="KW-0472">Membrane</keyword>
<dbReference type="STRING" id="869212.Turpa_1664"/>
<dbReference type="RefSeq" id="WP_014802823.1">
    <property type="nucleotide sequence ID" value="NC_018020.1"/>
</dbReference>
<evidence type="ECO:0000313" key="3">
    <source>
        <dbReference type="EMBL" id="AFM12312.1"/>
    </source>
</evidence>
<reference evidence="3 4" key="1">
    <citation type="submission" date="2012-06" db="EMBL/GenBank/DDBJ databases">
        <title>The complete chromosome of genome of Turneriella parva DSM 21527.</title>
        <authorList>
            <consortium name="US DOE Joint Genome Institute (JGI-PGF)"/>
            <person name="Lucas S."/>
            <person name="Han J."/>
            <person name="Lapidus A."/>
            <person name="Bruce D."/>
            <person name="Goodwin L."/>
            <person name="Pitluck S."/>
            <person name="Peters L."/>
            <person name="Kyrpides N."/>
            <person name="Mavromatis K."/>
            <person name="Ivanova N."/>
            <person name="Mikhailova N."/>
            <person name="Chertkov O."/>
            <person name="Detter J.C."/>
            <person name="Tapia R."/>
            <person name="Han C."/>
            <person name="Land M."/>
            <person name="Hauser L."/>
            <person name="Markowitz V."/>
            <person name="Cheng J.-F."/>
            <person name="Hugenholtz P."/>
            <person name="Woyke T."/>
            <person name="Wu D."/>
            <person name="Gronow S."/>
            <person name="Wellnitz S."/>
            <person name="Brambilla E."/>
            <person name="Klenk H.-P."/>
            <person name="Eisen J.A."/>
        </authorList>
    </citation>
    <scope>NUCLEOTIDE SEQUENCE [LARGE SCALE GENOMIC DNA]</scope>
    <source>
        <strain evidence="4">ATCC BAA-1111 / DSM 21527 / NCTC 11395 / H</strain>
    </source>
</reference>
<evidence type="ECO:0000313" key="4">
    <source>
        <dbReference type="Proteomes" id="UP000006048"/>
    </source>
</evidence>
<proteinExistence type="predicted"/>
<feature type="transmembrane region" description="Helical" evidence="1">
    <location>
        <begin position="209"/>
        <end position="229"/>
    </location>
</feature>
<dbReference type="InterPro" id="IPR003675">
    <property type="entry name" value="Rce1/LyrA-like_dom"/>
</dbReference>
<dbReference type="Proteomes" id="UP000006048">
    <property type="component" value="Chromosome"/>
</dbReference>
<protein>
    <submittedName>
        <fullName evidence="3">Abortive infection protein</fullName>
    </submittedName>
</protein>
<dbReference type="GO" id="GO:0004175">
    <property type="term" value="F:endopeptidase activity"/>
    <property type="evidence" value="ECO:0007669"/>
    <property type="project" value="UniProtKB-ARBA"/>
</dbReference>
<feature type="domain" description="CAAX prenyl protease 2/Lysostaphin resistance protein A-like" evidence="2">
    <location>
        <begin position="129"/>
        <end position="220"/>
    </location>
</feature>
<dbReference type="AlphaFoldDB" id="I4B4V5"/>
<keyword evidence="1" id="KW-1133">Transmembrane helix</keyword>
<dbReference type="Pfam" id="PF02517">
    <property type="entry name" value="Rce1-like"/>
    <property type="match status" value="1"/>
</dbReference>
<organism evidence="3 4">
    <name type="scientific">Turneriella parva (strain ATCC BAA-1111 / DSM 21527 / NCTC 11395 / H)</name>
    <name type="common">Leptospira parva</name>
    <dbReference type="NCBI Taxonomy" id="869212"/>
    <lineage>
        <taxon>Bacteria</taxon>
        <taxon>Pseudomonadati</taxon>
        <taxon>Spirochaetota</taxon>
        <taxon>Spirochaetia</taxon>
        <taxon>Leptospirales</taxon>
        <taxon>Leptospiraceae</taxon>
        <taxon>Turneriella</taxon>
    </lineage>
</organism>
<dbReference type="EMBL" id="CP002959">
    <property type="protein sequence ID" value="AFM12312.1"/>
    <property type="molecule type" value="Genomic_DNA"/>
</dbReference>
<feature type="transmembrane region" description="Helical" evidence="1">
    <location>
        <begin position="45"/>
        <end position="64"/>
    </location>
</feature>